<dbReference type="Pfam" id="PF03134">
    <property type="entry name" value="TB2_DP1_HVA22"/>
    <property type="match status" value="1"/>
</dbReference>
<keyword evidence="3 6" id="KW-0812">Transmembrane</keyword>
<organism evidence="7 8">
    <name type="scientific">Oedothorax gibbosus</name>
    <dbReference type="NCBI Taxonomy" id="931172"/>
    <lineage>
        <taxon>Eukaryota</taxon>
        <taxon>Metazoa</taxon>
        <taxon>Ecdysozoa</taxon>
        <taxon>Arthropoda</taxon>
        <taxon>Chelicerata</taxon>
        <taxon>Arachnida</taxon>
        <taxon>Araneae</taxon>
        <taxon>Araneomorphae</taxon>
        <taxon>Entelegynae</taxon>
        <taxon>Araneoidea</taxon>
        <taxon>Linyphiidae</taxon>
        <taxon>Erigoninae</taxon>
        <taxon>Oedothorax</taxon>
    </lineage>
</organism>
<feature type="transmembrane region" description="Helical" evidence="6">
    <location>
        <begin position="41"/>
        <end position="64"/>
    </location>
</feature>
<evidence type="ECO:0000313" key="7">
    <source>
        <dbReference type="EMBL" id="KAG8196299.1"/>
    </source>
</evidence>
<keyword evidence="8" id="KW-1185">Reference proteome</keyword>
<evidence type="ECO:0000256" key="2">
    <source>
        <dbReference type="ARBA" id="ARBA00008573"/>
    </source>
</evidence>
<dbReference type="PANTHER" id="PTHR12300:SF161">
    <property type="entry name" value="RECEPTOR EXPRESSION-ENHANCING PROTEIN"/>
    <property type="match status" value="1"/>
</dbReference>
<evidence type="ECO:0000256" key="1">
    <source>
        <dbReference type="ARBA" id="ARBA00004141"/>
    </source>
</evidence>
<dbReference type="PANTHER" id="PTHR12300">
    <property type="entry name" value="HVA22-LIKE PROTEINS"/>
    <property type="match status" value="1"/>
</dbReference>
<evidence type="ECO:0000256" key="3">
    <source>
        <dbReference type="ARBA" id="ARBA00022692"/>
    </source>
</evidence>
<name>A0AAV6VK72_9ARAC</name>
<dbReference type="GO" id="GO:0016020">
    <property type="term" value="C:membrane"/>
    <property type="evidence" value="ECO:0007669"/>
    <property type="project" value="UniProtKB-SubCell"/>
</dbReference>
<keyword evidence="4 6" id="KW-1133">Transmembrane helix</keyword>
<dbReference type="AlphaFoldDB" id="A0AAV6VK72"/>
<comment type="caution">
    <text evidence="7">The sequence shown here is derived from an EMBL/GenBank/DDBJ whole genome shotgun (WGS) entry which is preliminary data.</text>
</comment>
<dbReference type="EMBL" id="JAFNEN010000073">
    <property type="protein sequence ID" value="KAG8196299.1"/>
    <property type="molecule type" value="Genomic_DNA"/>
</dbReference>
<feature type="transmembrane region" description="Helical" evidence="6">
    <location>
        <begin position="6"/>
        <end position="29"/>
    </location>
</feature>
<evidence type="ECO:0000256" key="5">
    <source>
        <dbReference type="ARBA" id="ARBA00023136"/>
    </source>
</evidence>
<gene>
    <name evidence="7" type="ORF">JTE90_023851</name>
</gene>
<comment type="similarity">
    <text evidence="2 6">Belongs to the DP1 family.</text>
</comment>
<keyword evidence="5 6" id="KW-0472">Membrane</keyword>
<proteinExistence type="inferred from homology"/>
<protein>
    <recommendedName>
        <fullName evidence="6">Receptor expression-enhancing protein</fullName>
    </recommendedName>
</protein>
<dbReference type="InterPro" id="IPR004345">
    <property type="entry name" value="TB2_DP1_HVA22"/>
</dbReference>
<accession>A0AAV6VK72</accession>
<evidence type="ECO:0000256" key="6">
    <source>
        <dbReference type="RuleBase" id="RU362006"/>
    </source>
</evidence>
<comment type="subcellular location">
    <subcellularLocation>
        <location evidence="1 6">Membrane</location>
        <topology evidence="1 6">Multi-pass membrane protein</topology>
    </subcellularLocation>
</comment>
<dbReference type="Proteomes" id="UP000827092">
    <property type="component" value="Unassembled WGS sequence"/>
</dbReference>
<reference evidence="7 8" key="1">
    <citation type="journal article" date="2022" name="Nat. Ecol. Evol.">
        <title>A masculinizing supergene underlies an exaggerated male reproductive morph in a spider.</title>
        <authorList>
            <person name="Hendrickx F."/>
            <person name="De Corte Z."/>
            <person name="Sonet G."/>
            <person name="Van Belleghem S.M."/>
            <person name="Kostlbacher S."/>
            <person name="Vangestel C."/>
        </authorList>
    </citation>
    <scope>NUCLEOTIDE SEQUENCE [LARGE SCALE GENOMIC DNA]</scope>
    <source>
        <strain evidence="7">W744_W776</strain>
    </source>
</reference>
<evidence type="ECO:0000256" key="4">
    <source>
        <dbReference type="ARBA" id="ARBA00022989"/>
    </source>
</evidence>
<sequence>MARSSSYLYYILYVSIGFLYPAYCSLLALQTKEKKDDQIWLIYWIVFGTFNVLEVFADLIFFWFPLYPIFKLGFLAWCTAPIGRNGAYYVYKVLPKVVLVCDMRGAKYKVCH</sequence>
<evidence type="ECO:0000313" key="8">
    <source>
        <dbReference type="Proteomes" id="UP000827092"/>
    </source>
</evidence>